<evidence type="ECO:0000313" key="2">
    <source>
        <dbReference type="EMBL" id="MPM72373.1"/>
    </source>
</evidence>
<reference evidence="2" key="1">
    <citation type="submission" date="2019-08" db="EMBL/GenBank/DDBJ databases">
        <authorList>
            <person name="Kucharzyk K."/>
            <person name="Murdoch R.W."/>
            <person name="Higgins S."/>
            <person name="Loffler F."/>
        </authorList>
    </citation>
    <scope>NUCLEOTIDE SEQUENCE</scope>
</reference>
<protein>
    <submittedName>
        <fullName evidence="2">Uncharacterized protein</fullName>
    </submittedName>
</protein>
<dbReference type="EMBL" id="VSSQ01024706">
    <property type="protein sequence ID" value="MPM72373.1"/>
    <property type="molecule type" value="Genomic_DNA"/>
</dbReference>
<name>A0A645C8N2_9ZZZZ</name>
<gene>
    <name evidence="2" type="ORF">SDC9_119347</name>
</gene>
<evidence type="ECO:0000256" key="1">
    <source>
        <dbReference type="SAM" id="MobiDB-lite"/>
    </source>
</evidence>
<organism evidence="2">
    <name type="scientific">bioreactor metagenome</name>
    <dbReference type="NCBI Taxonomy" id="1076179"/>
    <lineage>
        <taxon>unclassified sequences</taxon>
        <taxon>metagenomes</taxon>
        <taxon>ecological metagenomes</taxon>
    </lineage>
</organism>
<comment type="caution">
    <text evidence="2">The sequence shown here is derived from an EMBL/GenBank/DDBJ whole genome shotgun (WGS) entry which is preliminary data.</text>
</comment>
<sequence>MKITAQPCRQQVEGKQHHHNGQPKQGLLFQRVFPPKQDTGINAGHPADDNNQRGVVQKAFKPAAGTGKTHRGKLLCVGDDTARLVAEQCKLAKAEAAKYNGNGGDTEHQHTVQHIAAGEHQHIITFEKDTRTNHDADDHSDGGHQAIITFVHNNILSIVFCAKGKDALLPV</sequence>
<accession>A0A645C8N2</accession>
<dbReference type="AlphaFoldDB" id="A0A645C8N2"/>
<proteinExistence type="predicted"/>
<feature type="region of interest" description="Disordered" evidence="1">
    <location>
        <begin position="1"/>
        <end position="23"/>
    </location>
</feature>